<evidence type="ECO:0000313" key="2">
    <source>
        <dbReference type="EMBL" id="GKV25545.1"/>
    </source>
</evidence>
<reference evidence="2 3" key="1">
    <citation type="journal article" date="2021" name="Commun. Biol.">
        <title>The genome of Shorea leprosula (Dipterocarpaceae) highlights the ecological relevance of drought in aseasonal tropical rainforests.</title>
        <authorList>
            <person name="Ng K.K.S."/>
            <person name="Kobayashi M.J."/>
            <person name="Fawcett J.A."/>
            <person name="Hatakeyama M."/>
            <person name="Paape T."/>
            <person name="Ng C.H."/>
            <person name="Ang C.C."/>
            <person name="Tnah L.H."/>
            <person name="Lee C.T."/>
            <person name="Nishiyama T."/>
            <person name="Sese J."/>
            <person name="O'Brien M.J."/>
            <person name="Copetti D."/>
            <person name="Mohd Noor M.I."/>
            <person name="Ong R.C."/>
            <person name="Putra M."/>
            <person name="Sireger I.Z."/>
            <person name="Indrioko S."/>
            <person name="Kosugi Y."/>
            <person name="Izuno A."/>
            <person name="Isagi Y."/>
            <person name="Lee S.L."/>
            <person name="Shimizu K.K."/>
        </authorList>
    </citation>
    <scope>NUCLEOTIDE SEQUENCE [LARGE SCALE GENOMIC DNA]</scope>
    <source>
        <strain evidence="2">214</strain>
    </source>
</reference>
<evidence type="ECO:0000313" key="3">
    <source>
        <dbReference type="Proteomes" id="UP001054252"/>
    </source>
</evidence>
<name>A0AAV5KLN9_9ROSI</name>
<organism evidence="2 3">
    <name type="scientific">Rubroshorea leprosula</name>
    <dbReference type="NCBI Taxonomy" id="152421"/>
    <lineage>
        <taxon>Eukaryota</taxon>
        <taxon>Viridiplantae</taxon>
        <taxon>Streptophyta</taxon>
        <taxon>Embryophyta</taxon>
        <taxon>Tracheophyta</taxon>
        <taxon>Spermatophyta</taxon>
        <taxon>Magnoliopsida</taxon>
        <taxon>eudicotyledons</taxon>
        <taxon>Gunneridae</taxon>
        <taxon>Pentapetalae</taxon>
        <taxon>rosids</taxon>
        <taxon>malvids</taxon>
        <taxon>Malvales</taxon>
        <taxon>Dipterocarpaceae</taxon>
        <taxon>Rubroshorea</taxon>
    </lineage>
</organism>
<accession>A0AAV5KLN9</accession>
<dbReference type="EMBL" id="BPVZ01000069">
    <property type="protein sequence ID" value="GKV25545.1"/>
    <property type="molecule type" value="Genomic_DNA"/>
</dbReference>
<protein>
    <submittedName>
        <fullName evidence="2">Uncharacterized protein</fullName>
    </submittedName>
</protein>
<dbReference type="AlphaFoldDB" id="A0AAV5KLN9"/>
<gene>
    <name evidence="2" type="ORF">SLEP1_g34970</name>
</gene>
<comment type="caution">
    <text evidence="2">The sequence shown here is derived from an EMBL/GenBank/DDBJ whole genome shotgun (WGS) entry which is preliminary data.</text>
</comment>
<proteinExistence type="predicted"/>
<evidence type="ECO:0000256" key="1">
    <source>
        <dbReference type="SAM" id="MobiDB-lite"/>
    </source>
</evidence>
<sequence length="121" mass="13291">MDHSPVVLGRTVFFVPIPNTIHLSSLLLEISSRRNRGRLRWLTTAEGASAMVDSVCEVLYKTRRHACRPYTPNYPPVQQSTAGAKGGLVSPLSARGGGGKELVQESEENKQTCIPLCFPKR</sequence>
<dbReference type="Proteomes" id="UP001054252">
    <property type="component" value="Unassembled WGS sequence"/>
</dbReference>
<feature type="region of interest" description="Disordered" evidence="1">
    <location>
        <begin position="70"/>
        <end position="110"/>
    </location>
</feature>
<keyword evidence="3" id="KW-1185">Reference proteome</keyword>